<dbReference type="GO" id="GO:0016491">
    <property type="term" value="F:oxidoreductase activity"/>
    <property type="evidence" value="ECO:0007669"/>
    <property type="project" value="UniProtKB-KW"/>
</dbReference>
<dbReference type="SUPFAM" id="SSF54373">
    <property type="entry name" value="FAD-linked reductases, C-terminal domain"/>
    <property type="match status" value="1"/>
</dbReference>
<dbReference type="GO" id="GO:0044550">
    <property type="term" value="P:secondary metabolite biosynthetic process"/>
    <property type="evidence" value="ECO:0007669"/>
    <property type="project" value="TreeGrafter"/>
</dbReference>
<dbReference type="AlphaFoldDB" id="A0AAW0BG13"/>
<dbReference type="Pfam" id="PF01494">
    <property type="entry name" value="FAD_binding_3"/>
    <property type="match status" value="2"/>
</dbReference>
<accession>A0AAW0BG13</accession>
<dbReference type="PANTHER" id="PTHR46720:SF3">
    <property type="entry name" value="FAD-BINDING DOMAIN-CONTAINING PROTEIN-RELATED"/>
    <property type="match status" value="1"/>
</dbReference>
<organism evidence="5 6">
    <name type="scientific">Favolaschia claudopus</name>
    <dbReference type="NCBI Taxonomy" id="2862362"/>
    <lineage>
        <taxon>Eukaryota</taxon>
        <taxon>Fungi</taxon>
        <taxon>Dikarya</taxon>
        <taxon>Basidiomycota</taxon>
        <taxon>Agaricomycotina</taxon>
        <taxon>Agaricomycetes</taxon>
        <taxon>Agaricomycetidae</taxon>
        <taxon>Agaricales</taxon>
        <taxon>Marasmiineae</taxon>
        <taxon>Mycenaceae</taxon>
        <taxon>Favolaschia</taxon>
    </lineage>
</organism>
<evidence type="ECO:0000256" key="3">
    <source>
        <dbReference type="ARBA" id="ARBA00023002"/>
    </source>
</evidence>
<proteinExistence type="predicted"/>
<dbReference type="PRINTS" id="PR00420">
    <property type="entry name" value="RNGMNOXGNASE"/>
</dbReference>
<dbReference type="Gene3D" id="3.50.50.60">
    <property type="entry name" value="FAD/NAD(P)-binding domain"/>
    <property type="match status" value="1"/>
</dbReference>
<dbReference type="InterPro" id="IPR036188">
    <property type="entry name" value="FAD/NAD-bd_sf"/>
</dbReference>
<protein>
    <submittedName>
        <fullName evidence="5">Salicylate hydroxylase</fullName>
    </submittedName>
</protein>
<comment type="caution">
    <text evidence="5">The sequence shown here is derived from an EMBL/GenBank/DDBJ whole genome shotgun (WGS) entry which is preliminary data.</text>
</comment>
<dbReference type="InterPro" id="IPR051104">
    <property type="entry name" value="FAD_monoxygenase"/>
</dbReference>
<reference evidence="5 6" key="1">
    <citation type="journal article" date="2024" name="J Genomics">
        <title>Draft genome sequencing and assembly of Favolaschia claudopus CIRM-BRFM 2984 isolated from oak limbs.</title>
        <authorList>
            <person name="Navarro D."/>
            <person name="Drula E."/>
            <person name="Chaduli D."/>
            <person name="Cazenave R."/>
            <person name="Ahrendt S."/>
            <person name="Wang J."/>
            <person name="Lipzen A."/>
            <person name="Daum C."/>
            <person name="Barry K."/>
            <person name="Grigoriev I.V."/>
            <person name="Favel A."/>
            <person name="Rosso M.N."/>
            <person name="Martin F."/>
        </authorList>
    </citation>
    <scope>NUCLEOTIDE SEQUENCE [LARGE SCALE GENOMIC DNA]</scope>
    <source>
        <strain evidence="5 6">CIRM-BRFM 2984</strain>
    </source>
</reference>
<feature type="domain" description="FAD-binding" evidence="4">
    <location>
        <begin position="314"/>
        <end position="385"/>
    </location>
</feature>
<feature type="domain" description="FAD-binding" evidence="4">
    <location>
        <begin position="9"/>
        <end position="179"/>
    </location>
</feature>
<evidence type="ECO:0000259" key="4">
    <source>
        <dbReference type="Pfam" id="PF01494"/>
    </source>
</evidence>
<dbReference type="PANTHER" id="PTHR46720">
    <property type="entry name" value="HYDROXYLASE, PUTATIVE (AFU_ORTHOLOGUE AFUA_3G01460)-RELATED"/>
    <property type="match status" value="1"/>
</dbReference>
<keyword evidence="3" id="KW-0560">Oxidoreductase</keyword>
<keyword evidence="2" id="KW-0274">FAD</keyword>
<evidence type="ECO:0000256" key="2">
    <source>
        <dbReference type="ARBA" id="ARBA00022827"/>
    </source>
</evidence>
<dbReference type="SUPFAM" id="SSF51905">
    <property type="entry name" value="FAD/NAD(P)-binding domain"/>
    <property type="match status" value="1"/>
</dbReference>
<keyword evidence="6" id="KW-1185">Reference proteome</keyword>
<evidence type="ECO:0000313" key="6">
    <source>
        <dbReference type="Proteomes" id="UP001362999"/>
    </source>
</evidence>
<dbReference type="InterPro" id="IPR002938">
    <property type="entry name" value="FAD-bd"/>
</dbReference>
<dbReference type="GO" id="GO:0071949">
    <property type="term" value="F:FAD binding"/>
    <property type="evidence" value="ECO:0007669"/>
    <property type="project" value="InterPro"/>
</dbReference>
<evidence type="ECO:0000256" key="1">
    <source>
        <dbReference type="ARBA" id="ARBA00022630"/>
    </source>
</evidence>
<evidence type="ECO:0000313" key="5">
    <source>
        <dbReference type="EMBL" id="KAK7024836.1"/>
    </source>
</evidence>
<gene>
    <name evidence="5" type="ORF">R3P38DRAFT_2951393</name>
</gene>
<dbReference type="EMBL" id="JAWWNJ010000034">
    <property type="protein sequence ID" value="KAK7024836.1"/>
    <property type="molecule type" value="Genomic_DNA"/>
</dbReference>
<dbReference type="Proteomes" id="UP001362999">
    <property type="component" value="Unassembled WGS sequence"/>
</dbReference>
<sequence>MQNFSSKRLRVAICGAGIGGLTLAVALAQYPDIDIELYEAANSLTELGAGIGLFPRPWKIIQMLGLEDDLLMTTERKPRQGPVPAFNYRKSDQQAGFTFSTLVTNGTLITLHRADFQAVLLKRLPRTCRVNCSKRLRTYTQRESGTIELIFEDNSRTFCDVLVGADGLKSATRATFLTERANWMGSRGRIHEAADVASCIDPVWSGTVAYRALIPGDRLSAAAPGHSVLTSPTQYLGKNGYIIAYPISHGKMINFVAFVCRHDLENTKFDGPWTGPCDKSQFAGVFAHWEPEVHALIHCIDKCLRWAIHTMKPLRSFVSGNTVLIGDAAHAMTPHQGSGAGQAIEDAYILATVLGHRTTSRETVPRALRVFDEIRRPLATGVVEASRMNGRFFSLEEDGGIGFDQYTGPQLWEKLQKLHSAVVQNWEWTWTTSVDGSIQEALRRLEGHDCKY</sequence>
<keyword evidence="1" id="KW-0285">Flavoprotein</keyword>
<name>A0AAW0BG13_9AGAR</name>